<proteinExistence type="predicted"/>
<evidence type="ECO:0000259" key="3">
    <source>
        <dbReference type="PROSITE" id="PS51109"/>
    </source>
</evidence>
<dbReference type="InterPro" id="IPR011098">
    <property type="entry name" value="G5_dom"/>
</dbReference>
<dbReference type="Proteomes" id="UP000245166">
    <property type="component" value="Unassembled WGS sequence"/>
</dbReference>
<dbReference type="InterPro" id="IPR023346">
    <property type="entry name" value="Lysozyme-like_dom_sf"/>
</dbReference>
<keyword evidence="5" id="KW-1185">Reference proteome</keyword>
<dbReference type="PROSITE" id="PS51109">
    <property type="entry name" value="G5"/>
    <property type="match status" value="1"/>
</dbReference>
<sequence>MSNARRGVKIGLHTLILGTLVTGTATVVVAQVQGDAALAADSAAEVVVDREAVEADIADGSADVPMTSSLAAQDVQHVVPASRSQARDPLLEGVTFTLVVDGVTTEITTAAATLGEALTEAGVALGWEDQVTGDLTAAPEVGAQIHVGRATTTYVTDQVVTPHEVEERKSSTMLEGETRVVQEGVDGDERVTSEVSLVDGVEVSRTTVVAVRTSTAVTEIVEVGTRKPVVAAAPRATTSGSGTPAPATPAEPAAPLTPADPGSNRAIAQELLSARGWDSAQWSCLDSLWQKESNWNHLAKNKSSGAYGIPQSLPGNKMASVGSDWQTNPATQITWGLNYIEGRYGNPCGAWDHSKRKNWY</sequence>
<feature type="region of interest" description="Disordered" evidence="2">
    <location>
        <begin position="232"/>
        <end position="261"/>
    </location>
</feature>
<evidence type="ECO:0000313" key="4">
    <source>
        <dbReference type="EMBL" id="PWD51967.1"/>
    </source>
</evidence>
<dbReference type="AlphaFoldDB" id="A0A2U1ZYA3"/>
<keyword evidence="1" id="KW-0732">Signal</keyword>
<dbReference type="InterPro" id="IPR007137">
    <property type="entry name" value="DUF348"/>
</dbReference>
<evidence type="ECO:0000256" key="1">
    <source>
        <dbReference type="ARBA" id="ARBA00022729"/>
    </source>
</evidence>
<dbReference type="SUPFAM" id="SSF53955">
    <property type="entry name" value="Lysozyme-like"/>
    <property type="match status" value="1"/>
</dbReference>
<reference evidence="4 5" key="1">
    <citation type="submission" date="2018-03" db="EMBL/GenBank/DDBJ databases">
        <title>Genome assembly of novel Miniimonas species PCH200.</title>
        <authorList>
            <person name="Thakur V."/>
            <person name="Kumar V."/>
            <person name="Singh D."/>
        </authorList>
    </citation>
    <scope>NUCLEOTIDE SEQUENCE [LARGE SCALE GENOMIC DNA]</scope>
    <source>
        <strain evidence="4 5">PCH200</strain>
    </source>
</reference>
<feature type="compositionally biased region" description="Low complexity" evidence="2">
    <location>
        <begin position="236"/>
        <end position="261"/>
    </location>
</feature>
<name>A0A2U1ZYA3_9MICO</name>
<accession>A0A2U1ZYA3</accession>
<evidence type="ECO:0000256" key="2">
    <source>
        <dbReference type="SAM" id="MobiDB-lite"/>
    </source>
</evidence>
<gene>
    <name evidence="4" type="ORF">C8046_16275</name>
</gene>
<evidence type="ECO:0000313" key="5">
    <source>
        <dbReference type="Proteomes" id="UP000245166"/>
    </source>
</evidence>
<dbReference type="Pfam" id="PF07501">
    <property type="entry name" value="G5"/>
    <property type="match status" value="1"/>
</dbReference>
<comment type="caution">
    <text evidence="4">The sequence shown here is derived from an EMBL/GenBank/DDBJ whole genome shotgun (WGS) entry which is preliminary data.</text>
</comment>
<dbReference type="RefSeq" id="WP_109230350.1">
    <property type="nucleotide sequence ID" value="NZ_PYHR01000002.1"/>
</dbReference>
<organism evidence="4 5">
    <name type="scientific">Serinibacter arcticus</name>
    <dbReference type="NCBI Taxonomy" id="1655435"/>
    <lineage>
        <taxon>Bacteria</taxon>
        <taxon>Bacillati</taxon>
        <taxon>Actinomycetota</taxon>
        <taxon>Actinomycetes</taxon>
        <taxon>Micrococcales</taxon>
        <taxon>Beutenbergiaceae</taxon>
        <taxon>Serinibacter</taxon>
    </lineage>
</organism>
<dbReference type="SMART" id="SM01208">
    <property type="entry name" value="G5"/>
    <property type="match status" value="1"/>
</dbReference>
<dbReference type="EMBL" id="PYHR01000002">
    <property type="protein sequence ID" value="PWD51967.1"/>
    <property type="molecule type" value="Genomic_DNA"/>
</dbReference>
<protein>
    <recommendedName>
        <fullName evidence="3">G5 domain-containing protein</fullName>
    </recommendedName>
</protein>
<dbReference type="Gene3D" id="2.20.230.10">
    <property type="entry name" value="Resuscitation-promoting factor rpfb"/>
    <property type="match status" value="1"/>
</dbReference>
<dbReference type="Pfam" id="PF03990">
    <property type="entry name" value="DUF348"/>
    <property type="match status" value="1"/>
</dbReference>
<feature type="domain" description="G5" evidence="3">
    <location>
        <begin position="147"/>
        <end position="227"/>
    </location>
</feature>